<dbReference type="EMBL" id="JAUQSX010000001">
    <property type="protein sequence ID" value="MDO7845054.1"/>
    <property type="molecule type" value="Genomic_DNA"/>
</dbReference>
<dbReference type="Proteomes" id="UP001167796">
    <property type="component" value="Unassembled WGS sequence"/>
</dbReference>
<keyword evidence="2" id="KW-1133">Transmembrane helix</keyword>
<reference evidence="3" key="1">
    <citation type="submission" date="2023-07" db="EMBL/GenBank/DDBJ databases">
        <authorList>
            <person name="Kim M.K."/>
        </authorList>
    </citation>
    <scope>NUCLEOTIDE SEQUENCE</scope>
    <source>
        <strain evidence="3">M29</strain>
    </source>
</reference>
<keyword evidence="2" id="KW-0472">Membrane</keyword>
<feature type="transmembrane region" description="Helical" evidence="2">
    <location>
        <begin position="92"/>
        <end position="112"/>
    </location>
</feature>
<comment type="caution">
    <text evidence="3">The sequence shown here is derived from an EMBL/GenBank/DDBJ whole genome shotgun (WGS) entry which is preliminary data.</text>
</comment>
<organism evidence="3 4">
    <name type="scientific">Hymenobacter mellowenesis</name>
    <dbReference type="NCBI Taxonomy" id="3063995"/>
    <lineage>
        <taxon>Bacteria</taxon>
        <taxon>Pseudomonadati</taxon>
        <taxon>Bacteroidota</taxon>
        <taxon>Cytophagia</taxon>
        <taxon>Cytophagales</taxon>
        <taxon>Hymenobacteraceae</taxon>
        <taxon>Hymenobacter</taxon>
    </lineage>
</organism>
<evidence type="ECO:0000256" key="2">
    <source>
        <dbReference type="SAM" id="Phobius"/>
    </source>
</evidence>
<proteinExistence type="predicted"/>
<dbReference type="RefSeq" id="WP_305009729.1">
    <property type="nucleotide sequence ID" value="NZ_JAUQSX010000001.1"/>
</dbReference>
<gene>
    <name evidence="3" type="ORF">Q5H92_01705</name>
</gene>
<keyword evidence="4" id="KW-1185">Reference proteome</keyword>
<feature type="compositionally biased region" description="Polar residues" evidence="1">
    <location>
        <begin position="191"/>
        <end position="205"/>
    </location>
</feature>
<name>A0ABT9A5D2_9BACT</name>
<keyword evidence="2" id="KW-0812">Transmembrane</keyword>
<accession>A0ABT9A5D2</accession>
<feature type="region of interest" description="Disordered" evidence="1">
    <location>
        <begin position="190"/>
        <end position="212"/>
    </location>
</feature>
<sequence length="212" mass="23000">MLFLFGTRNATIATAPLPGLACANCHTPEALTCAVFSRYVHLFWIPAFPISKTSITVCQHCKQALTTREMPASYRAPVQAVQQQARTPLTHFALLLLFGAVVALGLVMSLFGKSTTRPDAATNTAASTVAVGSRYRFNVTDDGRQYSLIEVTRVTPDSVQYRMTNPLRGSLNDASATLALRDSVAPANAHQHVSTQQWENSSTGQGLFKQLD</sequence>
<protein>
    <recommendedName>
        <fullName evidence="5">Zinc-ribbon 15 domain-containing protein</fullName>
    </recommendedName>
</protein>
<evidence type="ECO:0008006" key="5">
    <source>
        <dbReference type="Google" id="ProtNLM"/>
    </source>
</evidence>
<evidence type="ECO:0000313" key="4">
    <source>
        <dbReference type="Proteomes" id="UP001167796"/>
    </source>
</evidence>
<evidence type="ECO:0000256" key="1">
    <source>
        <dbReference type="SAM" id="MobiDB-lite"/>
    </source>
</evidence>
<evidence type="ECO:0000313" key="3">
    <source>
        <dbReference type="EMBL" id="MDO7845054.1"/>
    </source>
</evidence>